<organism evidence="2 3">
    <name type="scientific">Geodermatophilus maliterrae</name>
    <dbReference type="NCBI Taxonomy" id="3162531"/>
    <lineage>
        <taxon>Bacteria</taxon>
        <taxon>Bacillati</taxon>
        <taxon>Actinomycetota</taxon>
        <taxon>Actinomycetes</taxon>
        <taxon>Geodermatophilales</taxon>
        <taxon>Geodermatophilaceae</taxon>
        <taxon>Geodermatophilus</taxon>
    </lineage>
</organism>
<comment type="caution">
    <text evidence="2">The sequence shown here is derived from an EMBL/GenBank/DDBJ whole genome shotgun (WGS) entry which is preliminary data.</text>
</comment>
<dbReference type="RefSeq" id="WP_369206336.1">
    <property type="nucleotide sequence ID" value="NZ_JBFNXQ010000030.1"/>
</dbReference>
<reference evidence="2 3" key="1">
    <citation type="submission" date="2024-06" db="EMBL/GenBank/DDBJ databases">
        <title>Draft genome sequence of Geodermatophilus badlandi, a novel member of the Geodermatophilaceae isolated from badland sedimentary rocks in the Red desert, Wyoming, USA.</title>
        <authorList>
            <person name="Ben Tekaya S."/>
            <person name="Nouioui I."/>
            <person name="Flores G.M."/>
            <person name="Shaal M.N."/>
            <person name="Bredoire F."/>
            <person name="Basile F."/>
            <person name="Van Diepen L."/>
            <person name="Ward N.L."/>
        </authorList>
    </citation>
    <scope>NUCLEOTIDE SEQUENCE [LARGE SCALE GENOMIC DNA]</scope>
    <source>
        <strain evidence="2 3">WL48A</strain>
    </source>
</reference>
<keyword evidence="3" id="KW-1185">Reference proteome</keyword>
<evidence type="ECO:0000256" key="1">
    <source>
        <dbReference type="SAM" id="MobiDB-lite"/>
    </source>
</evidence>
<evidence type="ECO:0000313" key="2">
    <source>
        <dbReference type="EMBL" id="MEX5718968.1"/>
    </source>
</evidence>
<gene>
    <name evidence="2" type="ORF">ABQ292_11420</name>
</gene>
<name>A0ABV3XFR9_9ACTN</name>
<sequence>MSESTIAPRHARTPAQPGDLTDRLIAGDSWTDQLPAEAGTPVVDAPVVHRRVDVGRLS</sequence>
<dbReference type="EMBL" id="JBFNXQ010000030">
    <property type="protein sequence ID" value="MEX5718968.1"/>
    <property type="molecule type" value="Genomic_DNA"/>
</dbReference>
<evidence type="ECO:0000313" key="3">
    <source>
        <dbReference type="Proteomes" id="UP001560045"/>
    </source>
</evidence>
<proteinExistence type="predicted"/>
<accession>A0ABV3XFR9</accession>
<protein>
    <submittedName>
        <fullName evidence="2">Uncharacterized protein</fullName>
    </submittedName>
</protein>
<dbReference type="Proteomes" id="UP001560045">
    <property type="component" value="Unassembled WGS sequence"/>
</dbReference>
<feature type="region of interest" description="Disordered" evidence="1">
    <location>
        <begin position="1"/>
        <end position="23"/>
    </location>
</feature>